<name>A0A840IHB0_9ACTN</name>
<keyword evidence="3" id="KW-0804">Transcription</keyword>
<evidence type="ECO:0000313" key="5">
    <source>
        <dbReference type="EMBL" id="MBB4664447.1"/>
    </source>
</evidence>
<organism evidence="5 6">
    <name type="scientific">Conexibacter arvalis</name>
    <dbReference type="NCBI Taxonomy" id="912552"/>
    <lineage>
        <taxon>Bacteria</taxon>
        <taxon>Bacillati</taxon>
        <taxon>Actinomycetota</taxon>
        <taxon>Thermoleophilia</taxon>
        <taxon>Solirubrobacterales</taxon>
        <taxon>Conexibacteraceae</taxon>
        <taxon>Conexibacter</taxon>
    </lineage>
</organism>
<dbReference type="EMBL" id="JACHNU010000007">
    <property type="protein sequence ID" value="MBB4664447.1"/>
    <property type="molecule type" value="Genomic_DNA"/>
</dbReference>
<dbReference type="PANTHER" id="PTHR33164">
    <property type="entry name" value="TRANSCRIPTIONAL REGULATOR, MARR FAMILY"/>
    <property type="match status" value="1"/>
</dbReference>
<gene>
    <name evidence="5" type="ORF">BDZ31_004058</name>
</gene>
<dbReference type="InterPro" id="IPR023187">
    <property type="entry name" value="Tscrpt_reg_MarR-type_CS"/>
</dbReference>
<protein>
    <submittedName>
        <fullName evidence="5">DNA-binding MarR family transcriptional regulator</fullName>
    </submittedName>
</protein>
<keyword evidence="1" id="KW-0805">Transcription regulation</keyword>
<dbReference type="InterPro" id="IPR000835">
    <property type="entry name" value="HTH_MarR-typ"/>
</dbReference>
<evidence type="ECO:0000256" key="2">
    <source>
        <dbReference type="ARBA" id="ARBA00023125"/>
    </source>
</evidence>
<proteinExistence type="predicted"/>
<dbReference type="GO" id="GO:0003677">
    <property type="term" value="F:DNA binding"/>
    <property type="evidence" value="ECO:0007669"/>
    <property type="project" value="UniProtKB-KW"/>
</dbReference>
<evidence type="ECO:0000256" key="1">
    <source>
        <dbReference type="ARBA" id="ARBA00023015"/>
    </source>
</evidence>
<dbReference type="Proteomes" id="UP000585272">
    <property type="component" value="Unassembled WGS sequence"/>
</dbReference>
<dbReference type="InterPro" id="IPR036388">
    <property type="entry name" value="WH-like_DNA-bd_sf"/>
</dbReference>
<dbReference type="Gene3D" id="1.10.10.10">
    <property type="entry name" value="Winged helix-like DNA-binding domain superfamily/Winged helix DNA-binding domain"/>
    <property type="match status" value="1"/>
</dbReference>
<evidence type="ECO:0000313" key="6">
    <source>
        <dbReference type="Proteomes" id="UP000585272"/>
    </source>
</evidence>
<dbReference type="InterPro" id="IPR039422">
    <property type="entry name" value="MarR/SlyA-like"/>
</dbReference>
<feature type="domain" description="HTH marR-type" evidence="4">
    <location>
        <begin position="1"/>
        <end position="142"/>
    </location>
</feature>
<dbReference type="PROSITE" id="PS50995">
    <property type="entry name" value="HTH_MARR_2"/>
    <property type="match status" value="1"/>
</dbReference>
<keyword evidence="6" id="KW-1185">Reference proteome</keyword>
<dbReference type="SUPFAM" id="SSF46785">
    <property type="entry name" value="Winged helix' DNA-binding domain"/>
    <property type="match status" value="1"/>
</dbReference>
<dbReference type="GO" id="GO:0003700">
    <property type="term" value="F:DNA-binding transcription factor activity"/>
    <property type="evidence" value="ECO:0007669"/>
    <property type="project" value="InterPro"/>
</dbReference>
<reference evidence="5 6" key="1">
    <citation type="submission" date="2020-08" db="EMBL/GenBank/DDBJ databases">
        <title>Genomic Encyclopedia of Archaeal and Bacterial Type Strains, Phase II (KMG-II): from individual species to whole genera.</title>
        <authorList>
            <person name="Goeker M."/>
        </authorList>
    </citation>
    <scope>NUCLEOTIDE SEQUENCE [LARGE SCALE GENOMIC DNA]</scope>
    <source>
        <strain evidence="5 6">DSM 23288</strain>
    </source>
</reference>
<dbReference type="PROSITE" id="PS01117">
    <property type="entry name" value="HTH_MARR_1"/>
    <property type="match status" value="1"/>
</dbReference>
<evidence type="ECO:0000256" key="3">
    <source>
        <dbReference type="ARBA" id="ARBA00023163"/>
    </source>
</evidence>
<comment type="caution">
    <text evidence="5">The sequence shown here is derived from an EMBL/GenBank/DDBJ whole genome shotgun (WGS) entry which is preliminary data.</text>
</comment>
<evidence type="ECO:0000259" key="4">
    <source>
        <dbReference type="PROSITE" id="PS50995"/>
    </source>
</evidence>
<dbReference type="RefSeq" id="WP_183344502.1">
    <property type="nucleotide sequence ID" value="NZ_JACHNU010000007.1"/>
</dbReference>
<keyword evidence="2 5" id="KW-0238">DNA-binding</keyword>
<dbReference type="PANTHER" id="PTHR33164:SF99">
    <property type="entry name" value="MARR FAMILY REGULATORY PROTEIN"/>
    <property type="match status" value="1"/>
</dbReference>
<dbReference type="GO" id="GO:0006950">
    <property type="term" value="P:response to stress"/>
    <property type="evidence" value="ECO:0007669"/>
    <property type="project" value="TreeGrafter"/>
</dbReference>
<dbReference type="SMART" id="SM00347">
    <property type="entry name" value="HTH_MARR"/>
    <property type="match status" value="1"/>
</dbReference>
<dbReference type="AlphaFoldDB" id="A0A840IHB0"/>
<accession>A0A840IHB0</accession>
<dbReference type="Pfam" id="PF01047">
    <property type="entry name" value="MarR"/>
    <property type="match status" value="1"/>
</dbReference>
<dbReference type="InterPro" id="IPR036390">
    <property type="entry name" value="WH_DNA-bd_sf"/>
</dbReference>
<sequence>MSASQSVDATAPSGPCLDGRDDDALVARWRELLDRHARTTGALEKVLQERHQLGVSEFEVLERLAGCDREQNRMQALADTVHLSQSALSRLIGRLEADGLVSRSMCSDDRRGIFACLTPAGRERYEAARPTQRQLLAELLND</sequence>